<comment type="similarity">
    <text evidence="3 4">In the C-terminal section; belongs to the PPC synthetase family.</text>
</comment>
<gene>
    <name evidence="3 7" type="primary">coaBC</name>
    <name evidence="7" type="ORF">NOG11_00730</name>
</gene>
<comment type="pathway">
    <text evidence="3 4">Cofactor biosynthesis; coenzyme A biosynthesis; CoA from (R)-pantothenate: step 2/5.</text>
</comment>
<keyword evidence="3 4" id="KW-0285">Flavoprotein</keyword>
<keyword evidence="2 3" id="KW-0456">Lyase</keyword>
<dbReference type="GO" id="GO:0015941">
    <property type="term" value="P:pantothenate catabolic process"/>
    <property type="evidence" value="ECO:0007669"/>
    <property type="project" value="InterPro"/>
</dbReference>
<feature type="region of interest" description="Phosphopantothenate--cysteine ligase" evidence="3">
    <location>
        <begin position="198"/>
        <end position="407"/>
    </location>
</feature>
<comment type="catalytic activity">
    <reaction evidence="3 4">
        <text>(R)-4'-phosphopantothenate + L-cysteine + CTP = N-[(R)-4-phosphopantothenoyl]-L-cysteine + CMP + diphosphate + H(+)</text>
        <dbReference type="Rhea" id="RHEA:19397"/>
        <dbReference type="ChEBI" id="CHEBI:10986"/>
        <dbReference type="ChEBI" id="CHEBI:15378"/>
        <dbReference type="ChEBI" id="CHEBI:33019"/>
        <dbReference type="ChEBI" id="CHEBI:35235"/>
        <dbReference type="ChEBI" id="CHEBI:37563"/>
        <dbReference type="ChEBI" id="CHEBI:59458"/>
        <dbReference type="ChEBI" id="CHEBI:60377"/>
        <dbReference type="EC" id="6.3.2.5"/>
    </reaction>
</comment>
<keyword evidence="1 3" id="KW-0210">Decarboxylase</keyword>
<keyword evidence="8" id="KW-1185">Reference proteome</keyword>
<keyword evidence="3" id="KW-0479">Metal-binding</keyword>
<evidence type="ECO:0000256" key="3">
    <source>
        <dbReference type="HAMAP-Rule" id="MF_02225"/>
    </source>
</evidence>
<dbReference type="InterPro" id="IPR005252">
    <property type="entry name" value="CoaBC"/>
</dbReference>
<dbReference type="HAMAP" id="MF_02225">
    <property type="entry name" value="CoaBC"/>
    <property type="match status" value="1"/>
</dbReference>
<feature type="domain" description="DNA/pantothenate metabolism flavoprotein C-terminal" evidence="6">
    <location>
        <begin position="193"/>
        <end position="401"/>
    </location>
</feature>
<dbReference type="Gene3D" id="3.40.50.10300">
    <property type="entry name" value="CoaB-like"/>
    <property type="match status" value="1"/>
</dbReference>
<dbReference type="SUPFAM" id="SSF52507">
    <property type="entry name" value="Homo-oligomeric flavin-containing Cys decarboxylases, HFCD"/>
    <property type="match status" value="1"/>
</dbReference>
<feature type="binding site" evidence="3">
    <location>
        <position position="332"/>
    </location>
    <ligand>
        <name>CTP</name>
        <dbReference type="ChEBI" id="CHEBI:37563"/>
    </ligand>
</feature>
<proteinExistence type="inferred from homology"/>
<comment type="cofactor">
    <cofactor evidence="3">
        <name>Mg(2+)</name>
        <dbReference type="ChEBI" id="CHEBI:18420"/>
    </cofactor>
</comment>
<comment type="caution">
    <text evidence="7">The sequence shown here is derived from an EMBL/GenBank/DDBJ whole genome shotgun (WGS) entry which is preliminary data.</text>
</comment>
<feature type="binding site" evidence="3">
    <location>
        <position position="346"/>
    </location>
    <ligand>
        <name>CTP</name>
        <dbReference type="ChEBI" id="CHEBI:37563"/>
    </ligand>
</feature>
<dbReference type="SUPFAM" id="SSF102645">
    <property type="entry name" value="CoaB-like"/>
    <property type="match status" value="1"/>
</dbReference>
<name>A0A9X2RII0_9PROT</name>
<comment type="function">
    <text evidence="4">Catalyzes two steps in the biosynthesis of coenzyme A. In the first step cysteine is conjugated to 4'-phosphopantothenate to form 4-phosphopantothenoylcysteine, in the latter compound is decarboxylated to form 4'-phosphopantotheine.</text>
</comment>
<dbReference type="Pfam" id="PF02441">
    <property type="entry name" value="Flavoprotein"/>
    <property type="match status" value="1"/>
</dbReference>
<evidence type="ECO:0000256" key="1">
    <source>
        <dbReference type="ARBA" id="ARBA00022793"/>
    </source>
</evidence>
<evidence type="ECO:0000256" key="4">
    <source>
        <dbReference type="RuleBase" id="RU364078"/>
    </source>
</evidence>
<dbReference type="InterPro" id="IPR036551">
    <property type="entry name" value="Flavin_trans-like"/>
</dbReference>
<evidence type="ECO:0000313" key="8">
    <source>
        <dbReference type="Proteomes" id="UP001142610"/>
    </source>
</evidence>
<dbReference type="GO" id="GO:0015937">
    <property type="term" value="P:coenzyme A biosynthetic process"/>
    <property type="evidence" value="ECO:0007669"/>
    <property type="project" value="UniProtKB-UniRule"/>
</dbReference>
<evidence type="ECO:0000259" key="6">
    <source>
        <dbReference type="Pfam" id="PF04127"/>
    </source>
</evidence>
<keyword evidence="3 4" id="KW-0288">FMN</keyword>
<protein>
    <recommendedName>
        <fullName evidence="3">Coenzyme A biosynthesis bifunctional protein CoaBC</fullName>
    </recommendedName>
    <alternativeName>
        <fullName evidence="3">DNA/pantothenate metabolism flavoprotein</fullName>
    </alternativeName>
    <alternativeName>
        <fullName evidence="3">Phosphopantothenoylcysteine synthetase/decarboxylase</fullName>
        <shortName evidence="3">PPCS-PPCDC</shortName>
    </alternativeName>
    <domain>
        <recommendedName>
            <fullName evidence="3">Phosphopantothenoylcysteine decarboxylase</fullName>
            <shortName evidence="3">PPC decarboxylase</shortName>
            <shortName evidence="3">PPC-DC</shortName>
            <ecNumber evidence="3">4.1.1.36</ecNumber>
        </recommendedName>
        <alternativeName>
            <fullName evidence="3">CoaC</fullName>
        </alternativeName>
    </domain>
    <domain>
        <recommendedName>
            <fullName evidence="3">Phosphopantothenate--cysteine ligase</fullName>
            <ecNumber evidence="3">6.3.2.5</ecNumber>
        </recommendedName>
        <alternativeName>
            <fullName evidence="3">CoaB</fullName>
        </alternativeName>
        <alternativeName>
            <fullName evidence="3">Phosphopantothenoylcysteine synthetase</fullName>
            <shortName evidence="3">PPC synthetase</shortName>
            <shortName evidence="3">PPC-S</shortName>
        </alternativeName>
    </domain>
</protein>
<dbReference type="InterPro" id="IPR035929">
    <property type="entry name" value="CoaB-like_sf"/>
</dbReference>
<dbReference type="RefSeq" id="WP_256617706.1">
    <property type="nucleotide sequence ID" value="NZ_JANIBC010000001.1"/>
</dbReference>
<dbReference type="GO" id="GO:0004632">
    <property type="term" value="F:phosphopantothenate--cysteine ligase activity"/>
    <property type="evidence" value="ECO:0007669"/>
    <property type="project" value="UniProtKB-UniRule"/>
</dbReference>
<keyword evidence="3" id="KW-0511">Multifunctional enzyme</keyword>
<comment type="function">
    <text evidence="3">Catalyzes two sequential steps in the biosynthesis of coenzyme A. In the first step cysteine is conjugated to 4'-phosphopantothenate to form 4-phosphopantothenoylcysteine. In the second step the latter compound is decarboxylated to form 4'-phosphopantotheine.</text>
</comment>
<dbReference type="GO" id="GO:0010181">
    <property type="term" value="F:FMN binding"/>
    <property type="evidence" value="ECO:0007669"/>
    <property type="project" value="UniProtKB-UniRule"/>
</dbReference>
<dbReference type="PANTHER" id="PTHR14359">
    <property type="entry name" value="HOMO-OLIGOMERIC FLAVIN CONTAINING CYS DECARBOXYLASE FAMILY"/>
    <property type="match status" value="1"/>
</dbReference>
<evidence type="ECO:0000259" key="5">
    <source>
        <dbReference type="Pfam" id="PF02441"/>
    </source>
</evidence>
<comment type="catalytic activity">
    <reaction evidence="3 4">
        <text>N-[(R)-4-phosphopantothenoyl]-L-cysteine + H(+) = (R)-4'-phosphopantetheine + CO2</text>
        <dbReference type="Rhea" id="RHEA:16793"/>
        <dbReference type="ChEBI" id="CHEBI:15378"/>
        <dbReference type="ChEBI" id="CHEBI:16526"/>
        <dbReference type="ChEBI" id="CHEBI:59458"/>
        <dbReference type="ChEBI" id="CHEBI:61723"/>
        <dbReference type="EC" id="4.1.1.36"/>
    </reaction>
</comment>
<dbReference type="GO" id="GO:0046872">
    <property type="term" value="F:metal ion binding"/>
    <property type="evidence" value="ECO:0007669"/>
    <property type="project" value="UniProtKB-KW"/>
</dbReference>
<sequence length="407" mass="42861">MQEREQPIGAERRVLLVVGGGIAAYKALELARELGKRGVQVTPLLTKGGAEFITPLSLSGLTGNKCYTDLFSLTDEVEMGHIELSRSADLVLVAPATANILAKAAGGIADDLATTMLLATDKPVMFAPAMNVKMWEHAATRRNIAQLKEDGCRFVGPDEGAMACGEWGEGRFAEPSVIADAAEKLLPAPGGPLRGKRIVITAGPTHEPLDPVRFIGNRSSGKQGYAIAAACRRAGAEVTVVSGPVSLPAPSGCEMVRVETARQMLAACEELMPSDVFIACAAVADYRPALETKHKVKKERGGLTAIDLIENPDILREIASRSANRPGLVIGFAAETDDVLGHAESKMKRKGCDWIVANDVSPGRPAMGGDQNEVTVLGFEGDKTLPLMSKDALGDMLAAMIGRALGG</sequence>
<dbReference type="GO" id="GO:0004633">
    <property type="term" value="F:phosphopantothenoylcysteine decarboxylase activity"/>
    <property type="evidence" value="ECO:0007669"/>
    <property type="project" value="UniProtKB-UniRule"/>
</dbReference>
<keyword evidence="3 4" id="KW-0436">Ligase</keyword>
<accession>A0A9X2RII0</accession>
<feature type="binding site" evidence="3">
    <location>
        <position position="285"/>
    </location>
    <ligand>
        <name>CTP</name>
        <dbReference type="ChEBI" id="CHEBI:37563"/>
    </ligand>
</feature>
<dbReference type="Proteomes" id="UP001142610">
    <property type="component" value="Unassembled WGS sequence"/>
</dbReference>
<feature type="binding site" evidence="3">
    <location>
        <position position="295"/>
    </location>
    <ligand>
        <name>CTP</name>
        <dbReference type="ChEBI" id="CHEBI:37563"/>
    </ligand>
</feature>
<feature type="region of interest" description="Phosphopantothenoylcysteine decarboxylase" evidence="3">
    <location>
        <begin position="1"/>
        <end position="197"/>
    </location>
</feature>
<organism evidence="7 8">
    <name type="scientific">Parvularcula maris</name>
    <dbReference type="NCBI Taxonomy" id="2965077"/>
    <lineage>
        <taxon>Bacteria</taxon>
        <taxon>Pseudomonadati</taxon>
        <taxon>Pseudomonadota</taxon>
        <taxon>Alphaproteobacteria</taxon>
        <taxon>Parvularculales</taxon>
        <taxon>Parvularculaceae</taxon>
        <taxon>Parvularcula</taxon>
    </lineage>
</organism>
<feature type="binding site" evidence="3">
    <location>
        <begin position="312"/>
        <end position="315"/>
    </location>
    <ligand>
        <name>CTP</name>
        <dbReference type="ChEBI" id="CHEBI:37563"/>
    </ligand>
</feature>
<dbReference type="EC" id="6.3.2.5" evidence="3"/>
<comment type="cofactor">
    <cofactor evidence="3">
        <name>FMN</name>
        <dbReference type="ChEBI" id="CHEBI:58210"/>
    </cofactor>
    <text evidence="3">Binds 1 FMN per subunit.</text>
</comment>
<dbReference type="Pfam" id="PF04127">
    <property type="entry name" value="DFP"/>
    <property type="match status" value="1"/>
</dbReference>
<evidence type="ECO:0000256" key="2">
    <source>
        <dbReference type="ARBA" id="ARBA00023239"/>
    </source>
</evidence>
<feature type="active site" description="Proton donor" evidence="3">
    <location>
        <position position="164"/>
    </location>
</feature>
<keyword evidence="3" id="KW-0460">Magnesium</keyword>
<reference evidence="7" key="1">
    <citation type="submission" date="2022-07" db="EMBL/GenBank/DDBJ databases">
        <title>Parvularcula maris sp. nov., an algicidal bacterium isolated from seawater.</title>
        <authorList>
            <person name="Li F."/>
        </authorList>
    </citation>
    <scope>NUCLEOTIDE SEQUENCE</scope>
    <source>
        <strain evidence="7">BGMRC 0090</strain>
    </source>
</reference>
<dbReference type="GO" id="GO:0071513">
    <property type="term" value="C:phosphopantothenoylcysteine decarboxylase complex"/>
    <property type="evidence" value="ECO:0007669"/>
    <property type="project" value="TreeGrafter"/>
</dbReference>
<comment type="caution">
    <text evidence="3">Lacks conserved residue(s) required for the propagation of feature annotation.</text>
</comment>
<dbReference type="EC" id="4.1.1.36" evidence="3"/>
<dbReference type="EMBL" id="JANIBC010000001">
    <property type="protein sequence ID" value="MCQ8183902.1"/>
    <property type="molecule type" value="Genomic_DNA"/>
</dbReference>
<dbReference type="InterPro" id="IPR007085">
    <property type="entry name" value="DNA/pantothenate-metab_flavo_C"/>
</dbReference>
<dbReference type="Gene3D" id="3.40.50.1950">
    <property type="entry name" value="Flavin prenyltransferase-like"/>
    <property type="match status" value="1"/>
</dbReference>
<feature type="binding site" evidence="3">
    <location>
        <position position="350"/>
    </location>
    <ligand>
        <name>CTP</name>
        <dbReference type="ChEBI" id="CHEBI:37563"/>
    </ligand>
</feature>
<dbReference type="NCBIfam" id="TIGR00521">
    <property type="entry name" value="coaBC_dfp"/>
    <property type="match status" value="1"/>
</dbReference>
<dbReference type="PANTHER" id="PTHR14359:SF6">
    <property type="entry name" value="PHOSPHOPANTOTHENOYLCYSTEINE DECARBOXYLASE"/>
    <property type="match status" value="1"/>
</dbReference>
<dbReference type="AlphaFoldDB" id="A0A9X2RII0"/>
<dbReference type="PROSITE" id="PS50890">
    <property type="entry name" value="PUA"/>
    <property type="match status" value="1"/>
</dbReference>
<comment type="pathway">
    <text evidence="3 4">Cofactor biosynthesis; coenzyme A biosynthesis; CoA from (R)-pantothenate: step 3/5.</text>
</comment>
<dbReference type="InterPro" id="IPR003382">
    <property type="entry name" value="Flavoprotein"/>
</dbReference>
<feature type="domain" description="Flavoprotein" evidence="5">
    <location>
        <begin position="13"/>
        <end position="180"/>
    </location>
</feature>
<evidence type="ECO:0000313" key="7">
    <source>
        <dbReference type="EMBL" id="MCQ8183902.1"/>
    </source>
</evidence>
<comment type="similarity">
    <text evidence="3 4">In the N-terminal section; belongs to the HFCD (homo-oligomeric flavin containing Cys decarboxylase) superfamily.</text>
</comment>